<proteinExistence type="predicted"/>
<dbReference type="RefSeq" id="WP_089815939.1">
    <property type="nucleotide sequence ID" value="NZ_FOZK01000002.1"/>
</dbReference>
<dbReference type="Proteomes" id="UP000199062">
    <property type="component" value="Unassembled WGS sequence"/>
</dbReference>
<feature type="coiled-coil region" evidence="1">
    <location>
        <begin position="61"/>
        <end position="106"/>
    </location>
</feature>
<sequence length="213" mass="24676">MYDRYRRQHLEDELDELAATMEASLLQQELAESFFDESIDIDADIKAAVESTVDKLDDEQYDAVAADLDDLAAQIQRAETQIANRIQQLRIERQDTATAMRRLNERVERTDGAQLEALESLLQDWNWKAEIYDDSHESFEARRQAAAEYGDNMKFIFESLKDELFGVYEDTELRPLVDKLLDDDRLDLGALSTEERRQLAESDLADYIELKLS</sequence>
<gene>
    <name evidence="2" type="ORF">SAMN05216559_1740</name>
</gene>
<evidence type="ECO:0000313" key="3">
    <source>
        <dbReference type="Proteomes" id="UP000199062"/>
    </source>
</evidence>
<organism evidence="2 3">
    <name type="scientific">Halomicrobium zhouii</name>
    <dbReference type="NCBI Taxonomy" id="767519"/>
    <lineage>
        <taxon>Archaea</taxon>
        <taxon>Methanobacteriati</taxon>
        <taxon>Methanobacteriota</taxon>
        <taxon>Stenosarchaea group</taxon>
        <taxon>Halobacteria</taxon>
        <taxon>Halobacteriales</taxon>
        <taxon>Haloarculaceae</taxon>
        <taxon>Halomicrobium</taxon>
    </lineage>
</organism>
<dbReference type="AlphaFoldDB" id="A0A1I6L0D7"/>
<evidence type="ECO:0000256" key="1">
    <source>
        <dbReference type="SAM" id="Coils"/>
    </source>
</evidence>
<reference evidence="2 3" key="1">
    <citation type="submission" date="2016-10" db="EMBL/GenBank/DDBJ databases">
        <authorList>
            <person name="de Groot N.N."/>
        </authorList>
    </citation>
    <scope>NUCLEOTIDE SEQUENCE [LARGE SCALE GENOMIC DNA]</scope>
    <source>
        <strain evidence="2 3">CGMCC 1.10457</strain>
    </source>
</reference>
<keyword evidence="3" id="KW-1185">Reference proteome</keyword>
<dbReference type="EMBL" id="FOZK01000002">
    <property type="protein sequence ID" value="SFR96931.1"/>
    <property type="molecule type" value="Genomic_DNA"/>
</dbReference>
<dbReference type="OrthoDB" id="275478at2157"/>
<protein>
    <submittedName>
        <fullName evidence="2">Uncharacterized protein</fullName>
    </submittedName>
</protein>
<keyword evidence="1" id="KW-0175">Coiled coil</keyword>
<accession>A0A1I6L0D7</accession>
<name>A0A1I6L0D7_9EURY</name>
<evidence type="ECO:0000313" key="2">
    <source>
        <dbReference type="EMBL" id="SFR96931.1"/>
    </source>
</evidence>
<dbReference type="STRING" id="767519.SAMN05216559_1740"/>